<name>A0A5C9SXM1_VIBCL</name>
<reference evidence="2 3" key="1">
    <citation type="submission" date="2019-06" db="EMBL/GenBank/DDBJ databases">
        <title>Vibrio cholerae phylogeny based on whole-genome sequencing reveals genetic diversity and population strucutre.</title>
        <authorList>
            <person name="Zhiqiu Y."/>
            <person name="Bin L."/>
            <person name="Lingyan J."/>
        </authorList>
    </citation>
    <scope>NUCLEOTIDE SEQUENCE [LARGE SCALE GENOMIC DNA]</scope>
    <source>
        <strain evidence="2 3">N2768</strain>
    </source>
</reference>
<comment type="caution">
    <text evidence="2">The sequence shown here is derived from an EMBL/GenBank/DDBJ whole genome shotgun (WGS) entry which is preliminary data.</text>
</comment>
<keyword evidence="1" id="KW-0472">Membrane</keyword>
<evidence type="ECO:0000256" key="1">
    <source>
        <dbReference type="SAM" id="Phobius"/>
    </source>
</evidence>
<dbReference type="Proteomes" id="UP000323583">
    <property type="component" value="Unassembled WGS sequence"/>
</dbReference>
<keyword evidence="1" id="KW-1133">Transmembrane helix</keyword>
<protein>
    <submittedName>
        <fullName evidence="2">Uncharacterized protein</fullName>
    </submittedName>
</protein>
<sequence length="69" mass="7793">MTLLSRGSPSQLTLLVNTIVHTYRRPITLLVVGLFFILHILHSILAFVGKPRRVSKLISLHSRYPVQSS</sequence>
<keyword evidence="1" id="KW-0812">Transmembrane</keyword>
<gene>
    <name evidence="2" type="ORF">FXE67_08980</name>
</gene>
<feature type="transmembrane region" description="Helical" evidence="1">
    <location>
        <begin position="27"/>
        <end position="48"/>
    </location>
</feature>
<dbReference type="AlphaFoldDB" id="A0A5C9SXM1"/>
<dbReference type="EMBL" id="VSGZ01000035">
    <property type="protein sequence ID" value="TXY92114.1"/>
    <property type="molecule type" value="Genomic_DNA"/>
</dbReference>
<evidence type="ECO:0000313" key="3">
    <source>
        <dbReference type="Proteomes" id="UP000323583"/>
    </source>
</evidence>
<organism evidence="2 3">
    <name type="scientific">Vibrio cholerae</name>
    <dbReference type="NCBI Taxonomy" id="666"/>
    <lineage>
        <taxon>Bacteria</taxon>
        <taxon>Pseudomonadati</taxon>
        <taxon>Pseudomonadota</taxon>
        <taxon>Gammaproteobacteria</taxon>
        <taxon>Vibrionales</taxon>
        <taxon>Vibrionaceae</taxon>
        <taxon>Vibrio</taxon>
    </lineage>
</organism>
<evidence type="ECO:0000313" key="2">
    <source>
        <dbReference type="EMBL" id="TXY92114.1"/>
    </source>
</evidence>
<accession>A0A5C9SXM1</accession>
<proteinExistence type="predicted"/>